<dbReference type="Proteomes" id="UP000198341">
    <property type="component" value="Chromosome 17"/>
</dbReference>
<evidence type="ECO:0000256" key="5">
    <source>
        <dbReference type="RuleBase" id="RU003832"/>
    </source>
</evidence>
<feature type="compositionally biased region" description="Low complexity" evidence="6">
    <location>
        <begin position="256"/>
        <end position="273"/>
    </location>
</feature>
<dbReference type="GO" id="GO:0032580">
    <property type="term" value="C:Golgi cisterna membrane"/>
    <property type="evidence" value="ECO:0007669"/>
    <property type="project" value="UniProtKB-SubCell"/>
</dbReference>
<dbReference type="GO" id="GO:0046920">
    <property type="term" value="F:alpha-(1-&gt;3)-fucosyltransferase activity"/>
    <property type="evidence" value="ECO:0007669"/>
    <property type="project" value="TreeGrafter"/>
</dbReference>
<dbReference type="Gene3D" id="3.40.50.11660">
    <property type="entry name" value="Glycosyl transferase family 10, C-terminal domain"/>
    <property type="match status" value="1"/>
</dbReference>
<feature type="compositionally biased region" description="Low complexity" evidence="6">
    <location>
        <begin position="487"/>
        <end position="496"/>
    </location>
</feature>
<keyword evidence="5" id="KW-0812">Transmembrane</keyword>
<evidence type="ECO:0000259" key="7">
    <source>
        <dbReference type="Pfam" id="PF00852"/>
    </source>
</evidence>
<evidence type="ECO:0000256" key="6">
    <source>
        <dbReference type="SAM" id="MobiDB-lite"/>
    </source>
</evidence>
<feature type="region of interest" description="Disordered" evidence="6">
    <location>
        <begin position="785"/>
        <end position="812"/>
    </location>
</feature>
<dbReference type="Pfam" id="PF00852">
    <property type="entry name" value="Glyco_transf_10"/>
    <property type="match status" value="1"/>
</dbReference>
<dbReference type="InterPro" id="IPR055270">
    <property type="entry name" value="Glyco_tran_10_C"/>
</dbReference>
<feature type="region of interest" description="Disordered" evidence="6">
    <location>
        <begin position="142"/>
        <end position="187"/>
    </location>
</feature>
<evidence type="ECO:0000256" key="2">
    <source>
        <dbReference type="ARBA" id="ARBA00008919"/>
    </source>
</evidence>
<evidence type="ECO:0000256" key="1">
    <source>
        <dbReference type="ARBA" id="ARBA00004922"/>
    </source>
</evidence>
<dbReference type="UniPathway" id="UPA00378"/>
<dbReference type="EC" id="2.4.1.-" evidence="5"/>
<feature type="region of interest" description="Disordered" evidence="6">
    <location>
        <begin position="23"/>
        <end position="68"/>
    </location>
</feature>
<feature type="compositionally biased region" description="Acidic residues" evidence="6">
    <location>
        <begin position="148"/>
        <end position="158"/>
    </location>
</feature>
<protein>
    <recommendedName>
        <fullName evidence="5">Fucosyltransferase</fullName>
        <ecNumber evidence="5">2.4.1.-</ecNumber>
    </recommendedName>
</protein>
<comment type="subcellular location">
    <subcellularLocation>
        <location evidence="5">Golgi apparatus</location>
        <location evidence="5">Golgi stack membrane</location>
        <topology evidence="5">Single-pass type II membrane protein</topology>
    </subcellularLocation>
</comment>
<sequence length="906" mass="101123">MKAFSAPRGERDPLLTTLVNASGSSTIREEKSALESFRKKRESSVRNKEKFTKKEEEDQEVQRPNNNNNKTIHDVFAHSAVFVLVLFSAFFAFVCVGFVHRSHYIRAKENALVRAMNADMLEETLMKNTNELVPLSVFLKTSGSGSDSLEEEEDENGDEDGRRKDALFAAEKSGKRRRKEEKVETTKYSNGKSFARTILTKEEVKPFEKWLAKDGEIELDKLVEALRADKETLYEKNQEEEGTLGRREKEDDEDSSSSSSTRSRNNNKNSNNNKWKHSSATFAASINGGGGDDLVDDSTVPNSKHKFSLCLDDMENWDVRLGAGAWMDALIQTKPEGKNSAGECFTNVVYDSGPECAKADVRVFQSGSVLLKGAYVSRENPAPPQEGTTIGAKLMAKLGFFDNDILGPDINQDIMIDSSLENENRTAQDPIEFTEEAIYEDQMAFWESKSNRRMLLNNKKSKKKKSLGEKEEVVLHQRGEKQEEKQQQQQSQQQQQAALWRLPAKQNPDQVYVYASLETPGAFGKDLMNEGLLSQVDYIAHGNEKASSLWLPQMISTKGLMASYEAFSRSKQSRIPGIAWLGKNCPDNAPKMKVLKEVSKHFPVFSIGECRRNTNEPLGLPEHKVMGSGGIDFFTKTQLALSDYLFYYVGEDADCPGAIHADLWMALARGSIPVYFGTANVYEYLPCPEGDCIVDVKKFDSSAHLAKELRKISSSQKLYKKATEWRRQSPDNWQLGFRRGIARASQDFRKTLCDSVLKKGGDQADLTKEEVIKRTITSVPWSNAASVKSTTTNNDDENNASSSSSSSSTTTTTTATAYLEGALRAEKAAEIGDQRASSVACAKQTEVIALGQRVGDMLGFESEIDGFTDPSDFINVEIKSKQQLEKERKEQEAFDEAEEIDDSGDD</sequence>
<feature type="compositionally biased region" description="Basic and acidic residues" evidence="6">
    <location>
        <begin position="27"/>
        <end position="56"/>
    </location>
</feature>
<dbReference type="OrthoDB" id="2020051at2759"/>
<keyword evidence="5" id="KW-0472">Membrane</keyword>
<evidence type="ECO:0000313" key="8">
    <source>
        <dbReference type="EMBL" id="CCO20534.1"/>
    </source>
</evidence>
<feature type="compositionally biased region" description="Low complexity" evidence="6">
    <location>
        <begin position="789"/>
        <end position="812"/>
    </location>
</feature>
<accession>K8ERG4</accession>
<reference evidence="8 9" key="1">
    <citation type="submission" date="2011-10" db="EMBL/GenBank/DDBJ databases">
        <authorList>
            <person name="Genoscope - CEA"/>
        </authorList>
    </citation>
    <scope>NUCLEOTIDE SEQUENCE [LARGE SCALE GENOMIC DNA]</scope>
    <source>
        <strain evidence="8 9">RCC 1105</strain>
    </source>
</reference>
<feature type="domain" description="Fucosyltransferase C-terminal" evidence="7">
    <location>
        <begin position="578"/>
        <end position="728"/>
    </location>
</feature>
<evidence type="ECO:0000256" key="4">
    <source>
        <dbReference type="ARBA" id="ARBA00022679"/>
    </source>
</evidence>
<dbReference type="eggNOG" id="KOG2619">
    <property type="taxonomic scope" value="Eukaryota"/>
</dbReference>
<feature type="transmembrane region" description="Helical" evidence="5">
    <location>
        <begin position="75"/>
        <end position="99"/>
    </location>
</feature>
<dbReference type="KEGG" id="bpg:Bathy17g00490"/>
<evidence type="ECO:0000256" key="3">
    <source>
        <dbReference type="ARBA" id="ARBA00022676"/>
    </source>
</evidence>
<dbReference type="InterPro" id="IPR038577">
    <property type="entry name" value="GT10-like_C_sf"/>
</dbReference>
<dbReference type="InterPro" id="IPR001503">
    <property type="entry name" value="Glyco_trans_10"/>
</dbReference>
<keyword evidence="5" id="KW-1133">Transmembrane helix</keyword>
<feature type="region of interest" description="Disordered" evidence="6">
    <location>
        <begin position="233"/>
        <end position="276"/>
    </location>
</feature>
<dbReference type="EMBL" id="FO082262">
    <property type="protein sequence ID" value="CCO20534.1"/>
    <property type="molecule type" value="Genomic_DNA"/>
</dbReference>
<comment type="pathway">
    <text evidence="1">Protein modification; protein glycosylation.</text>
</comment>
<dbReference type="SUPFAM" id="SSF53756">
    <property type="entry name" value="UDP-Glycosyltransferase/glycogen phosphorylase"/>
    <property type="match status" value="1"/>
</dbReference>
<keyword evidence="9" id="KW-1185">Reference proteome</keyword>
<evidence type="ECO:0000313" key="9">
    <source>
        <dbReference type="Proteomes" id="UP000198341"/>
    </source>
</evidence>
<dbReference type="GeneID" id="19011113"/>
<feature type="region of interest" description="Disordered" evidence="6">
    <location>
        <begin position="457"/>
        <end position="498"/>
    </location>
</feature>
<name>K8ERG4_9CHLO</name>
<feature type="compositionally biased region" description="Basic and acidic residues" evidence="6">
    <location>
        <begin position="233"/>
        <end position="249"/>
    </location>
</feature>
<gene>
    <name evidence="8" type="ordered locus">Bathy17g00490</name>
</gene>
<feature type="compositionally biased region" description="Basic and acidic residues" evidence="6">
    <location>
        <begin position="466"/>
        <end position="486"/>
    </location>
</feature>
<keyword evidence="5" id="KW-0333">Golgi apparatus</keyword>
<proteinExistence type="inferred from homology"/>
<feature type="region of interest" description="Disordered" evidence="6">
    <location>
        <begin position="884"/>
        <end position="906"/>
    </location>
</feature>
<dbReference type="RefSeq" id="XP_007508430.1">
    <property type="nucleotide sequence ID" value="XM_007508368.1"/>
</dbReference>
<feature type="compositionally biased region" description="Acidic residues" evidence="6">
    <location>
        <begin position="893"/>
        <end position="906"/>
    </location>
</feature>
<keyword evidence="4 5" id="KW-0808">Transferase</keyword>
<dbReference type="AlphaFoldDB" id="K8ERG4"/>
<comment type="similarity">
    <text evidence="2 5">Belongs to the glycosyltransferase 10 family.</text>
</comment>
<organism evidence="8 9">
    <name type="scientific">Bathycoccus prasinos</name>
    <dbReference type="NCBI Taxonomy" id="41875"/>
    <lineage>
        <taxon>Eukaryota</taxon>
        <taxon>Viridiplantae</taxon>
        <taxon>Chlorophyta</taxon>
        <taxon>Mamiellophyceae</taxon>
        <taxon>Mamiellales</taxon>
        <taxon>Bathycoccaceae</taxon>
        <taxon>Bathycoccus</taxon>
    </lineage>
</organism>
<keyword evidence="3 5" id="KW-0328">Glycosyltransferase</keyword>
<dbReference type="PANTHER" id="PTHR11929">
    <property type="entry name" value="ALPHA- 1,3 -FUCOSYLTRANSFERASE"/>
    <property type="match status" value="1"/>
</dbReference>
<dbReference type="PANTHER" id="PTHR11929:SF194">
    <property type="entry name" value="ALPHA-(1,3)-FUCOSYLTRANSFERASE 10"/>
    <property type="match status" value="1"/>
</dbReference>